<feature type="modified residue" description="4-aspartylphosphate" evidence="3">
    <location>
        <position position="83"/>
    </location>
</feature>
<dbReference type="CDD" id="cd06170">
    <property type="entry name" value="LuxR_C_like"/>
    <property type="match status" value="1"/>
</dbReference>
<keyword evidence="7" id="KW-1185">Reference proteome</keyword>
<dbReference type="InterPro" id="IPR001789">
    <property type="entry name" value="Sig_transdc_resp-reg_receiver"/>
</dbReference>
<dbReference type="InterPro" id="IPR039420">
    <property type="entry name" value="WalR-like"/>
</dbReference>
<evidence type="ECO:0000256" key="1">
    <source>
        <dbReference type="ARBA" id="ARBA00022553"/>
    </source>
</evidence>
<dbReference type="Gene3D" id="3.40.50.2300">
    <property type="match status" value="1"/>
</dbReference>
<dbReference type="InterPro" id="IPR000792">
    <property type="entry name" value="Tscrpt_reg_LuxR_C"/>
</dbReference>
<keyword evidence="1 3" id="KW-0597">Phosphoprotein</keyword>
<dbReference type="CDD" id="cd17535">
    <property type="entry name" value="REC_NarL-like"/>
    <property type="match status" value="1"/>
</dbReference>
<protein>
    <submittedName>
        <fullName evidence="6">Response regulator transcription factor</fullName>
    </submittedName>
</protein>
<accession>A0ABP4EX49</accession>
<evidence type="ECO:0000259" key="5">
    <source>
        <dbReference type="PROSITE" id="PS50110"/>
    </source>
</evidence>
<evidence type="ECO:0000313" key="6">
    <source>
        <dbReference type="EMBL" id="GAA1142180.1"/>
    </source>
</evidence>
<dbReference type="Proteomes" id="UP001499979">
    <property type="component" value="Unassembled WGS sequence"/>
</dbReference>
<dbReference type="EMBL" id="BAAAJE010000008">
    <property type="protein sequence ID" value="GAA1142180.1"/>
    <property type="molecule type" value="Genomic_DNA"/>
</dbReference>
<evidence type="ECO:0000259" key="4">
    <source>
        <dbReference type="PROSITE" id="PS50043"/>
    </source>
</evidence>
<dbReference type="SMART" id="SM00421">
    <property type="entry name" value="HTH_LUXR"/>
    <property type="match status" value="1"/>
</dbReference>
<dbReference type="PROSITE" id="PS00622">
    <property type="entry name" value="HTH_LUXR_1"/>
    <property type="match status" value="1"/>
</dbReference>
<dbReference type="SMART" id="SM00448">
    <property type="entry name" value="REC"/>
    <property type="match status" value="1"/>
</dbReference>
<dbReference type="PRINTS" id="PR00038">
    <property type="entry name" value="HTHLUXR"/>
</dbReference>
<dbReference type="Pfam" id="PF00196">
    <property type="entry name" value="GerE"/>
    <property type="match status" value="1"/>
</dbReference>
<gene>
    <name evidence="6" type="ORF">GCM10009606_22180</name>
</gene>
<dbReference type="Pfam" id="PF00072">
    <property type="entry name" value="Response_reg"/>
    <property type="match status" value="1"/>
</dbReference>
<feature type="domain" description="Response regulatory" evidence="5">
    <location>
        <begin position="32"/>
        <end position="148"/>
    </location>
</feature>
<sequence>MGPRTGTMETGGRRREALVELGPEPAPEGVIRVLLVEDHEVLATSLAMVLDREPDLDTVGVAATLAAARRLLVSARPDVVLLDHRLPDGDGVAAIPELLELRPEARVVVLTASTADRVLTGAIAAGASGFVSKSRGVADVCAAVRAAAAGEAVISAEMLARLLRRLQRRDTPAQPELTGREVEVLELVAEGLTNAVIAQRLHLSVHTVRNHIANLSQKLGAHSKLEALAIAVRQGLVAQD</sequence>
<dbReference type="PROSITE" id="PS50043">
    <property type="entry name" value="HTH_LUXR_2"/>
    <property type="match status" value="1"/>
</dbReference>
<evidence type="ECO:0000256" key="3">
    <source>
        <dbReference type="PROSITE-ProRule" id="PRU00169"/>
    </source>
</evidence>
<dbReference type="InterPro" id="IPR016032">
    <property type="entry name" value="Sig_transdc_resp-reg_C-effctor"/>
</dbReference>
<proteinExistence type="predicted"/>
<reference evidence="7" key="1">
    <citation type="journal article" date="2019" name="Int. J. Syst. Evol. Microbiol.">
        <title>The Global Catalogue of Microorganisms (GCM) 10K type strain sequencing project: providing services to taxonomists for standard genome sequencing and annotation.</title>
        <authorList>
            <consortium name="The Broad Institute Genomics Platform"/>
            <consortium name="The Broad Institute Genome Sequencing Center for Infectious Disease"/>
            <person name="Wu L."/>
            <person name="Ma J."/>
        </authorList>
    </citation>
    <scope>NUCLEOTIDE SEQUENCE [LARGE SCALE GENOMIC DNA]</scope>
    <source>
        <strain evidence="7">JCM 11813</strain>
    </source>
</reference>
<comment type="caution">
    <text evidence="6">The sequence shown here is derived from an EMBL/GenBank/DDBJ whole genome shotgun (WGS) entry which is preliminary data.</text>
</comment>
<dbReference type="SUPFAM" id="SSF46894">
    <property type="entry name" value="C-terminal effector domain of the bipartite response regulators"/>
    <property type="match status" value="1"/>
</dbReference>
<dbReference type="InterPro" id="IPR011006">
    <property type="entry name" value="CheY-like_superfamily"/>
</dbReference>
<evidence type="ECO:0000313" key="7">
    <source>
        <dbReference type="Proteomes" id="UP001499979"/>
    </source>
</evidence>
<feature type="domain" description="HTH luxR-type" evidence="4">
    <location>
        <begin position="170"/>
        <end position="235"/>
    </location>
</feature>
<dbReference type="PANTHER" id="PTHR43214:SF43">
    <property type="entry name" value="TWO-COMPONENT RESPONSE REGULATOR"/>
    <property type="match status" value="1"/>
</dbReference>
<dbReference type="SUPFAM" id="SSF52172">
    <property type="entry name" value="CheY-like"/>
    <property type="match status" value="1"/>
</dbReference>
<dbReference type="PANTHER" id="PTHR43214">
    <property type="entry name" value="TWO-COMPONENT RESPONSE REGULATOR"/>
    <property type="match status" value="1"/>
</dbReference>
<organism evidence="6 7">
    <name type="scientific">Nocardioides aquiterrae</name>
    <dbReference type="NCBI Taxonomy" id="203799"/>
    <lineage>
        <taxon>Bacteria</taxon>
        <taxon>Bacillati</taxon>
        <taxon>Actinomycetota</taxon>
        <taxon>Actinomycetes</taxon>
        <taxon>Propionibacteriales</taxon>
        <taxon>Nocardioidaceae</taxon>
        <taxon>Nocardioides</taxon>
    </lineage>
</organism>
<name>A0ABP4EX49_9ACTN</name>
<evidence type="ECO:0000256" key="2">
    <source>
        <dbReference type="ARBA" id="ARBA00023125"/>
    </source>
</evidence>
<dbReference type="PROSITE" id="PS50110">
    <property type="entry name" value="RESPONSE_REGULATORY"/>
    <property type="match status" value="1"/>
</dbReference>
<keyword evidence="2" id="KW-0238">DNA-binding</keyword>
<dbReference type="InterPro" id="IPR058245">
    <property type="entry name" value="NreC/VraR/RcsB-like_REC"/>
</dbReference>